<dbReference type="InterPro" id="IPR003594">
    <property type="entry name" value="HATPase_dom"/>
</dbReference>
<dbReference type="InterPro" id="IPR003660">
    <property type="entry name" value="HAMP_dom"/>
</dbReference>
<dbReference type="Pfam" id="PF02518">
    <property type="entry name" value="HATPase_c"/>
    <property type="match status" value="1"/>
</dbReference>
<feature type="domain" description="Histidine kinase" evidence="9">
    <location>
        <begin position="386"/>
        <end position="492"/>
    </location>
</feature>
<protein>
    <recommendedName>
        <fullName evidence="3">histidine kinase</fullName>
        <ecNumber evidence="3">2.7.13.3</ecNumber>
    </recommendedName>
</protein>
<comment type="subcellular location">
    <subcellularLocation>
        <location evidence="2">Membrane</location>
    </subcellularLocation>
</comment>
<dbReference type="Pfam" id="PF06580">
    <property type="entry name" value="His_kinase"/>
    <property type="match status" value="1"/>
</dbReference>
<dbReference type="PROSITE" id="PS50109">
    <property type="entry name" value="HIS_KIN"/>
    <property type="match status" value="1"/>
</dbReference>
<dbReference type="Gene3D" id="3.30.565.10">
    <property type="entry name" value="Histidine kinase-like ATPase, C-terminal domain"/>
    <property type="match status" value="1"/>
</dbReference>
<dbReference type="InterPro" id="IPR050640">
    <property type="entry name" value="Bact_2-comp_sensor_kinase"/>
</dbReference>
<dbReference type="PANTHER" id="PTHR34220">
    <property type="entry name" value="SENSOR HISTIDINE KINASE YPDA"/>
    <property type="match status" value="1"/>
</dbReference>
<dbReference type="Pfam" id="PF00672">
    <property type="entry name" value="HAMP"/>
    <property type="match status" value="1"/>
</dbReference>
<dbReference type="InterPro" id="IPR005467">
    <property type="entry name" value="His_kinase_dom"/>
</dbReference>
<proteinExistence type="predicted"/>
<dbReference type="PROSITE" id="PS50885">
    <property type="entry name" value="HAMP"/>
    <property type="match status" value="1"/>
</dbReference>
<comment type="caution">
    <text evidence="11">The sequence shown here is derived from an EMBL/GenBank/DDBJ whole genome shotgun (WGS) entry which is preliminary data.</text>
</comment>
<evidence type="ECO:0000256" key="5">
    <source>
        <dbReference type="ARBA" id="ARBA00022679"/>
    </source>
</evidence>
<feature type="domain" description="HAMP" evidence="10">
    <location>
        <begin position="222"/>
        <end position="275"/>
    </location>
</feature>
<keyword evidence="12" id="KW-1185">Reference proteome</keyword>
<evidence type="ECO:0000259" key="9">
    <source>
        <dbReference type="PROSITE" id="PS50109"/>
    </source>
</evidence>
<dbReference type="GO" id="GO:0000155">
    <property type="term" value="F:phosphorelay sensor kinase activity"/>
    <property type="evidence" value="ECO:0007669"/>
    <property type="project" value="InterPro"/>
</dbReference>
<dbReference type="EC" id="2.7.13.3" evidence="3"/>
<dbReference type="SMART" id="SM00387">
    <property type="entry name" value="HATPase_c"/>
    <property type="match status" value="1"/>
</dbReference>
<keyword evidence="8" id="KW-0472">Membrane</keyword>
<dbReference type="Proteomes" id="UP000481852">
    <property type="component" value="Unassembled WGS sequence"/>
</dbReference>
<evidence type="ECO:0000256" key="1">
    <source>
        <dbReference type="ARBA" id="ARBA00000085"/>
    </source>
</evidence>
<dbReference type="RefSeq" id="WP_154521570.1">
    <property type="nucleotide sequence ID" value="NZ_VULZ01000001.1"/>
</dbReference>
<organism evidence="11 12">
    <name type="scientific">Porcincola intestinalis</name>
    <dbReference type="NCBI Taxonomy" id="2606632"/>
    <lineage>
        <taxon>Bacteria</taxon>
        <taxon>Bacillati</taxon>
        <taxon>Bacillota</taxon>
        <taxon>Clostridia</taxon>
        <taxon>Lachnospirales</taxon>
        <taxon>Lachnospiraceae</taxon>
        <taxon>Porcincola</taxon>
    </lineage>
</organism>
<dbReference type="EMBL" id="VULZ01000001">
    <property type="protein sequence ID" value="MSS13544.1"/>
    <property type="molecule type" value="Genomic_DNA"/>
</dbReference>
<gene>
    <name evidence="11" type="ORF">FYJ35_00500</name>
</gene>
<evidence type="ECO:0000256" key="7">
    <source>
        <dbReference type="ARBA" id="ARBA00023012"/>
    </source>
</evidence>
<dbReference type="SUPFAM" id="SSF55874">
    <property type="entry name" value="ATPase domain of HSP90 chaperone/DNA topoisomerase II/histidine kinase"/>
    <property type="match status" value="1"/>
</dbReference>
<sequence>MERTRRTQKTPGKHGIRKRLTGLLLLIGVPLTAMSVYLLIALHSYAGAYDEIVSNLTVAGSYNLDFRNELDESIYKLVVRGLPMEEALEDDSTMADPYAQIDELRHDFKRLEGITTDSQSRQWLGSLLRNINTLKERLDDIKDSLAKGGSYQENLDMLDNNIYILTELIQDDIQYYIYYQTRSIEGLKEGLNAAVRDMMIFSCILLAALIIAVLAWGARIVRSITRPLEELVQVTSRIARGDFEARAADKGGKDEIAALSDSVNDMARHLDIMVRQIKEDERRMRWQELRLLQEQINPHFLYNTLDTIVWLIEGGKYDDAEDMIMSLSTFFKLVLSRGREIITVREEEQHILSYLQIQRYRYSDLLSYEIAIDPSLYPYGIPKMTLQPLVENALYHGIKHRRSLGRLIITGEMEDGNQMCFKVKDDGVGMSGEELRKLQEEVQKPSSQTESGYGMANVSERIRMNYGKPYGLSIDSVQGKGTVVTVRLPALEAGKPGEEALS</sequence>
<feature type="transmembrane region" description="Helical" evidence="8">
    <location>
        <begin position="198"/>
        <end position="218"/>
    </location>
</feature>
<dbReference type="Gene3D" id="6.10.340.10">
    <property type="match status" value="1"/>
</dbReference>
<evidence type="ECO:0000313" key="11">
    <source>
        <dbReference type="EMBL" id="MSS13544.1"/>
    </source>
</evidence>
<feature type="transmembrane region" description="Helical" evidence="8">
    <location>
        <begin position="20"/>
        <end position="40"/>
    </location>
</feature>
<dbReference type="SUPFAM" id="SSF158472">
    <property type="entry name" value="HAMP domain-like"/>
    <property type="match status" value="1"/>
</dbReference>
<evidence type="ECO:0000256" key="6">
    <source>
        <dbReference type="ARBA" id="ARBA00022777"/>
    </source>
</evidence>
<dbReference type="GO" id="GO:0016020">
    <property type="term" value="C:membrane"/>
    <property type="evidence" value="ECO:0007669"/>
    <property type="project" value="UniProtKB-SubCell"/>
</dbReference>
<dbReference type="InterPro" id="IPR010559">
    <property type="entry name" value="Sig_transdc_His_kin_internal"/>
</dbReference>
<keyword evidence="5" id="KW-0808">Transferase</keyword>
<reference evidence="11 12" key="1">
    <citation type="submission" date="2019-08" db="EMBL/GenBank/DDBJ databases">
        <title>In-depth cultivation of the pig gut microbiome towards novel bacterial diversity and tailored functional studies.</title>
        <authorList>
            <person name="Wylensek D."/>
            <person name="Hitch T.C.A."/>
            <person name="Clavel T."/>
        </authorList>
    </citation>
    <scope>NUCLEOTIDE SEQUENCE [LARGE SCALE GENOMIC DNA]</scope>
    <source>
        <strain evidence="11 12">Oil+RF-744-WCA-WT-11</strain>
    </source>
</reference>
<keyword evidence="8" id="KW-1133">Transmembrane helix</keyword>
<name>A0A6L5X402_9FIRM</name>
<keyword evidence="6" id="KW-0418">Kinase</keyword>
<keyword evidence="7" id="KW-0902">Two-component regulatory system</keyword>
<dbReference type="SMART" id="SM00304">
    <property type="entry name" value="HAMP"/>
    <property type="match status" value="1"/>
</dbReference>
<dbReference type="PANTHER" id="PTHR34220:SF7">
    <property type="entry name" value="SENSOR HISTIDINE KINASE YPDA"/>
    <property type="match status" value="1"/>
</dbReference>
<dbReference type="InterPro" id="IPR036890">
    <property type="entry name" value="HATPase_C_sf"/>
</dbReference>
<dbReference type="CDD" id="cd06225">
    <property type="entry name" value="HAMP"/>
    <property type="match status" value="1"/>
</dbReference>
<dbReference type="AlphaFoldDB" id="A0A6L5X402"/>
<evidence type="ECO:0000256" key="8">
    <source>
        <dbReference type="SAM" id="Phobius"/>
    </source>
</evidence>
<evidence type="ECO:0000259" key="10">
    <source>
        <dbReference type="PROSITE" id="PS50885"/>
    </source>
</evidence>
<evidence type="ECO:0000256" key="4">
    <source>
        <dbReference type="ARBA" id="ARBA00022553"/>
    </source>
</evidence>
<evidence type="ECO:0000256" key="3">
    <source>
        <dbReference type="ARBA" id="ARBA00012438"/>
    </source>
</evidence>
<evidence type="ECO:0000313" key="12">
    <source>
        <dbReference type="Proteomes" id="UP000481852"/>
    </source>
</evidence>
<dbReference type="InterPro" id="IPR004358">
    <property type="entry name" value="Sig_transdc_His_kin-like_C"/>
</dbReference>
<keyword evidence="4" id="KW-0597">Phosphoprotein</keyword>
<comment type="catalytic activity">
    <reaction evidence="1">
        <text>ATP + protein L-histidine = ADP + protein N-phospho-L-histidine.</text>
        <dbReference type="EC" id="2.7.13.3"/>
    </reaction>
</comment>
<dbReference type="PRINTS" id="PR00344">
    <property type="entry name" value="BCTRLSENSOR"/>
</dbReference>
<keyword evidence="8" id="KW-0812">Transmembrane</keyword>
<accession>A0A6L5X402</accession>
<evidence type="ECO:0000256" key="2">
    <source>
        <dbReference type="ARBA" id="ARBA00004370"/>
    </source>
</evidence>